<dbReference type="Proteomes" id="UP001293254">
    <property type="component" value="Unassembled WGS sequence"/>
</dbReference>
<dbReference type="InterPro" id="IPR014001">
    <property type="entry name" value="Helicase_ATP-bd"/>
</dbReference>
<dbReference type="SUPFAM" id="SSF52540">
    <property type="entry name" value="P-loop containing nucleoside triphosphate hydrolases"/>
    <property type="match status" value="1"/>
</dbReference>
<dbReference type="Gene3D" id="3.40.50.300">
    <property type="entry name" value="P-loop containing nucleotide triphosphate hydrolases"/>
    <property type="match status" value="1"/>
</dbReference>
<organism evidence="6 7">
    <name type="scientific">Sesamum alatum</name>
    <dbReference type="NCBI Taxonomy" id="300844"/>
    <lineage>
        <taxon>Eukaryota</taxon>
        <taxon>Viridiplantae</taxon>
        <taxon>Streptophyta</taxon>
        <taxon>Embryophyta</taxon>
        <taxon>Tracheophyta</taxon>
        <taxon>Spermatophyta</taxon>
        <taxon>Magnoliopsida</taxon>
        <taxon>eudicotyledons</taxon>
        <taxon>Gunneridae</taxon>
        <taxon>Pentapetalae</taxon>
        <taxon>asterids</taxon>
        <taxon>lamiids</taxon>
        <taxon>Lamiales</taxon>
        <taxon>Pedaliaceae</taxon>
        <taxon>Sesamum</taxon>
    </lineage>
</organism>
<evidence type="ECO:0000259" key="5">
    <source>
        <dbReference type="PROSITE" id="PS51192"/>
    </source>
</evidence>
<keyword evidence="4" id="KW-0694">RNA-binding</keyword>
<comment type="function">
    <text evidence="4">RNA helicase.</text>
</comment>
<evidence type="ECO:0000256" key="1">
    <source>
        <dbReference type="ARBA" id="ARBA00022741"/>
    </source>
</evidence>
<evidence type="ECO:0000256" key="3">
    <source>
        <dbReference type="ARBA" id="ARBA00022840"/>
    </source>
</evidence>
<dbReference type="PANTHER" id="PTHR24031">
    <property type="entry name" value="RNA HELICASE"/>
    <property type="match status" value="1"/>
</dbReference>
<dbReference type="InterPro" id="IPR011545">
    <property type="entry name" value="DEAD/DEAH_box_helicase_dom"/>
</dbReference>
<dbReference type="AlphaFoldDB" id="A0AAE2CHZ9"/>
<keyword evidence="2 4" id="KW-0378">Hydrolase</keyword>
<dbReference type="PROSITE" id="PS51192">
    <property type="entry name" value="HELICASE_ATP_BIND_1"/>
    <property type="match status" value="1"/>
</dbReference>
<gene>
    <name evidence="6" type="ORF">Salat_1870900</name>
</gene>
<evidence type="ECO:0000256" key="2">
    <source>
        <dbReference type="ARBA" id="ARBA00022801"/>
    </source>
</evidence>
<reference evidence="6" key="1">
    <citation type="submission" date="2020-06" db="EMBL/GenBank/DDBJ databases">
        <authorList>
            <person name="Li T."/>
            <person name="Hu X."/>
            <person name="Zhang T."/>
            <person name="Song X."/>
            <person name="Zhang H."/>
            <person name="Dai N."/>
            <person name="Sheng W."/>
            <person name="Hou X."/>
            <person name="Wei L."/>
        </authorList>
    </citation>
    <scope>NUCLEOTIDE SEQUENCE</scope>
    <source>
        <strain evidence="6">3651</strain>
        <tissue evidence="6">Leaf</tissue>
    </source>
</reference>
<keyword evidence="7" id="KW-1185">Reference proteome</keyword>
<dbReference type="SMART" id="SM00487">
    <property type="entry name" value="DEXDc"/>
    <property type="match status" value="1"/>
</dbReference>
<dbReference type="GO" id="GO:0016787">
    <property type="term" value="F:hydrolase activity"/>
    <property type="evidence" value="ECO:0007669"/>
    <property type="project" value="UniProtKB-KW"/>
</dbReference>
<name>A0AAE2CHZ9_9LAMI</name>
<dbReference type="EMBL" id="JACGWO010000007">
    <property type="protein sequence ID" value="KAK4422883.1"/>
    <property type="molecule type" value="Genomic_DNA"/>
</dbReference>
<reference evidence="6" key="2">
    <citation type="journal article" date="2024" name="Plant">
        <title>Genomic evolution and insights into agronomic trait innovations of Sesamum species.</title>
        <authorList>
            <person name="Miao H."/>
            <person name="Wang L."/>
            <person name="Qu L."/>
            <person name="Liu H."/>
            <person name="Sun Y."/>
            <person name="Le M."/>
            <person name="Wang Q."/>
            <person name="Wei S."/>
            <person name="Zheng Y."/>
            <person name="Lin W."/>
            <person name="Duan Y."/>
            <person name="Cao H."/>
            <person name="Xiong S."/>
            <person name="Wang X."/>
            <person name="Wei L."/>
            <person name="Li C."/>
            <person name="Ma Q."/>
            <person name="Ju M."/>
            <person name="Zhao R."/>
            <person name="Li G."/>
            <person name="Mu C."/>
            <person name="Tian Q."/>
            <person name="Mei H."/>
            <person name="Zhang T."/>
            <person name="Gao T."/>
            <person name="Zhang H."/>
        </authorList>
    </citation>
    <scope>NUCLEOTIDE SEQUENCE</scope>
    <source>
        <strain evidence="6">3651</strain>
    </source>
</reference>
<comment type="catalytic activity">
    <reaction evidence="4">
        <text>ATP + H2O = ADP + phosphate + H(+)</text>
        <dbReference type="Rhea" id="RHEA:13065"/>
        <dbReference type="ChEBI" id="CHEBI:15377"/>
        <dbReference type="ChEBI" id="CHEBI:15378"/>
        <dbReference type="ChEBI" id="CHEBI:30616"/>
        <dbReference type="ChEBI" id="CHEBI:43474"/>
        <dbReference type="ChEBI" id="CHEBI:456216"/>
        <dbReference type="EC" id="3.6.4.13"/>
    </reaction>
</comment>
<comment type="caution">
    <text evidence="6">The sequence shown here is derived from an EMBL/GenBank/DDBJ whole genome shotgun (WGS) entry which is preliminary data.</text>
</comment>
<evidence type="ECO:0000256" key="4">
    <source>
        <dbReference type="RuleBase" id="RU365068"/>
    </source>
</evidence>
<dbReference type="GO" id="GO:0003724">
    <property type="term" value="F:RNA helicase activity"/>
    <property type="evidence" value="ECO:0007669"/>
    <property type="project" value="UniProtKB-EC"/>
</dbReference>
<accession>A0AAE2CHZ9</accession>
<keyword evidence="3 4" id="KW-0067">ATP-binding</keyword>
<feature type="domain" description="Helicase ATP-binding" evidence="5">
    <location>
        <begin position="55"/>
        <end position="230"/>
    </location>
</feature>
<protein>
    <recommendedName>
        <fullName evidence="4">ATP-dependent RNA helicase</fullName>
        <ecNumber evidence="4">3.6.4.13</ecNumber>
    </recommendedName>
</protein>
<keyword evidence="4 6" id="KW-0347">Helicase</keyword>
<proteinExistence type="inferred from homology"/>
<sequence>MERGREENENSERRESEDGIMTSDPFLILPLCRFTIEPIIDMGFRYMTRIQALVIPPLLRCTDVLACARTGSGKTLALLIPALQMLHRVGRRTSPQLGTVVIVICPTRQLAIQTHRVAADLLRYHSLGLAIGGSARRGEAQQIAQGVNLLVATPGPLVDHLQHTVGFLYKHLRFLIIDDADRIMEENFEEDMKQILSILPKKRQTALFCAKQTKEVKDLRRISFRKDGVDIDVDDWRKRASFGFSCPPKV</sequence>
<evidence type="ECO:0000313" key="6">
    <source>
        <dbReference type="EMBL" id="KAK4422883.1"/>
    </source>
</evidence>
<dbReference type="EC" id="3.6.4.13" evidence="4"/>
<dbReference type="GO" id="GO:0003723">
    <property type="term" value="F:RNA binding"/>
    <property type="evidence" value="ECO:0007669"/>
    <property type="project" value="UniProtKB-UniRule"/>
</dbReference>
<dbReference type="InterPro" id="IPR027417">
    <property type="entry name" value="P-loop_NTPase"/>
</dbReference>
<dbReference type="GO" id="GO:0005524">
    <property type="term" value="F:ATP binding"/>
    <property type="evidence" value="ECO:0007669"/>
    <property type="project" value="UniProtKB-UniRule"/>
</dbReference>
<comment type="similarity">
    <text evidence="4">Belongs to the DEAD box helicase family.</text>
</comment>
<evidence type="ECO:0000313" key="7">
    <source>
        <dbReference type="Proteomes" id="UP001293254"/>
    </source>
</evidence>
<comment type="domain">
    <text evidence="4">The Q motif is unique to and characteristic of the DEAD box family of RNA helicases and controls ATP binding and hydrolysis.</text>
</comment>
<dbReference type="Pfam" id="PF00270">
    <property type="entry name" value="DEAD"/>
    <property type="match status" value="1"/>
</dbReference>
<keyword evidence="1 4" id="KW-0547">Nucleotide-binding</keyword>